<keyword evidence="3" id="KW-0732">Signal</keyword>
<feature type="compositionally biased region" description="Pro residues" evidence="2">
    <location>
        <begin position="37"/>
        <end position="58"/>
    </location>
</feature>
<feature type="signal peptide" evidence="3">
    <location>
        <begin position="1"/>
        <end position="17"/>
    </location>
</feature>
<evidence type="ECO:0000256" key="1">
    <source>
        <dbReference type="ARBA" id="ARBA00004442"/>
    </source>
</evidence>
<feature type="region of interest" description="Disordered" evidence="2">
    <location>
        <begin position="26"/>
        <end position="63"/>
    </location>
</feature>
<dbReference type="Pfam" id="PF01298">
    <property type="entry name" value="TbpB_B_D"/>
    <property type="match status" value="1"/>
</dbReference>
<feature type="chain" id="PRO_5008395726" description="Transferrin-binding protein B C-lobe/N-lobe beta-barrel domain-containing protein" evidence="3">
    <location>
        <begin position="18"/>
        <end position="263"/>
    </location>
</feature>
<dbReference type="SUPFAM" id="SSF56925">
    <property type="entry name" value="OMPA-like"/>
    <property type="match status" value="1"/>
</dbReference>
<organism evidence="5 6">
    <name type="scientific">Eikenella corrodens</name>
    <dbReference type="NCBI Taxonomy" id="539"/>
    <lineage>
        <taxon>Bacteria</taxon>
        <taxon>Pseudomonadati</taxon>
        <taxon>Pseudomonadota</taxon>
        <taxon>Betaproteobacteria</taxon>
        <taxon>Neisseriales</taxon>
        <taxon>Neisseriaceae</taxon>
        <taxon>Eikenella</taxon>
    </lineage>
</organism>
<dbReference type="GO" id="GO:0009279">
    <property type="term" value="C:cell outer membrane"/>
    <property type="evidence" value="ECO:0007669"/>
    <property type="project" value="UniProtKB-SubCell"/>
</dbReference>
<dbReference type="AlphaFoldDB" id="A0A1A9RCP4"/>
<comment type="caution">
    <text evidence="5">The sequence shown here is derived from an EMBL/GenBank/DDBJ whole genome shotgun (WGS) entry which is preliminary data.</text>
</comment>
<dbReference type="EMBL" id="LXSG01000044">
    <property type="protein sequence ID" value="OAM15903.1"/>
    <property type="molecule type" value="Genomic_DNA"/>
</dbReference>
<evidence type="ECO:0000313" key="6">
    <source>
        <dbReference type="Proteomes" id="UP000077589"/>
    </source>
</evidence>
<dbReference type="InterPro" id="IPR001677">
    <property type="entry name" value="TbpB_B_D"/>
</dbReference>
<accession>A0A1A9RCP4</accession>
<evidence type="ECO:0000259" key="4">
    <source>
        <dbReference type="Pfam" id="PF01298"/>
    </source>
</evidence>
<evidence type="ECO:0000256" key="3">
    <source>
        <dbReference type="SAM" id="SignalP"/>
    </source>
</evidence>
<dbReference type="PROSITE" id="PS51257">
    <property type="entry name" value="PROKAR_LIPOPROTEIN"/>
    <property type="match status" value="1"/>
</dbReference>
<comment type="subcellular location">
    <subcellularLocation>
        <location evidence="1">Cell outer membrane</location>
    </subcellularLocation>
</comment>
<proteinExistence type="predicted"/>
<dbReference type="InterPro" id="IPR011250">
    <property type="entry name" value="OMP/PagP_B-barrel"/>
</dbReference>
<dbReference type="Proteomes" id="UP000077589">
    <property type="component" value="Unassembled WGS sequence"/>
</dbReference>
<evidence type="ECO:0000313" key="5">
    <source>
        <dbReference type="EMBL" id="OAM15903.1"/>
    </source>
</evidence>
<reference evidence="6" key="1">
    <citation type="submission" date="2016-05" db="EMBL/GenBank/DDBJ databases">
        <title>Draft genome of Corynebacterium afermentans subsp. afermentans LCDC 88199T.</title>
        <authorList>
            <person name="Bernier A.-M."/>
            <person name="Bernard K."/>
        </authorList>
    </citation>
    <scope>NUCLEOTIDE SEQUENCE [LARGE SCALE GENOMIC DNA]</scope>
    <source>
        <strain evidence="6">NML04-0072</strain>
    </source>
</reference>
<dbReference type="Gene3D" id="2.40.160.90">
    <property type="match status" value="1"/>
</dbReference>
<feature type="domain" description="Transferrin-binding protein B C-lobe/N-lobe beta-barrel" evidence="4">
    <location>
        <begin position="155"/>
        <end position="260"/>
    </location>
</feature>
<protein>
    <recommendedName>
        <fullName evidence="4">Transferrin-binding protein B C-lobe/N-lobe beta-barrel domain-containing protein</fullName>
    </recommendedName>
</protein>
<evidence type="ECO:0000256" key="2">
    <source>
        <dbReference type="SAM" id="MobiDB-lite"/>
    </source>
</evidence>
<dbReference type="NCBIfam" id="NF041636">
    <property type="entry name" value="slam_lipo"/>
    <property type="match status" value="1"/>
</dbReference>
<sequence length="263" mass="27249">MKAQTLLAIAITALGLAACGSGGGGSPIDNGRNSPNPNSPINPNDPNPGGGNPPPPPANQRTGKAITLSSNGYQRISEQALSFTQQNFGVLKVDGQELNIIPPNMSAGGLLNMQARNTARVGQVMTQSSYGYVREGTNAQGYMFSQGIVTSANDMPTSGTFNYSGYAVHAAMSNQANTQVEAGTANFNVNFGNRTISGRLSPANNAEVVLDNGIINGNSFSGTANSGTKFSGYFYGGHADEMGGTYYKQGEYTGAFGTQKIVP</sequence>
<dbReference type="InterPro" id="IPR054843">
    <property type="entry name" value="Slam_hemophilin_C"/>
</dbReference>
<dbReference type="OrthoDB" id="8610724at2"/>
<name>A0A1A9RCP4_EIKCO</name>
<gene>
    <name evidence="5" type="ORF">A7P90_11455</name>
</gene>
<dbReference type="RefSeq" id="WP_064088217.1">
    <property type="nucleotide sequence ID" value="NZ_LXSG01000044.1"/>
</dbReference>